<dbReference type="SUPFAM" id="SSF52540">
    <property type="entry name" value="P-loop containing nucleoside triphosphate hydrolases"/>
    <property type="match status" value="1"/>
</dbReference>
<feature type="coiled-coil region" evidence="1">
    <location>
        <begin position="582"/>
        <end position="623"/>
    </location>
</feature>
<evidence type="ECO:0000256" key="2">
    <source>
        <dbReference type="SAM" id="MobiDB-lite"/>
    </source>
</evidence>
<feature type="coiled-coil region" evidence="1">
    <location>
        <begin position="314"/>
        <end position="348"/>
    </location>
</feature>
<dbReference type="Pfam" id="PF13558">
    <property type="entry name" value="SbcC_Walker_B"/>
    <property type="match status" value="1"/>
</dbReference>
<organism evidence="3 6">
    <name type="scientific">Myxococcus virescens</name>
    <dbReference type="NCBI Taxonomy" id="83456"/>
    <lineage>
        <taxon>Bacteria</taxon>
        <taxon>Pseudomonadati</taxon>
        <taxon>Myxococcota</taxon>
        <taxon>Myxococcia</taxon>
        <taxon>Myxococcales</taxon>
        <taxon>Cystobacterineae</taxon>
        <taxon>Myxococcaceae</taxon>
        <taxon>Myxococcus</taxon>
    </lineage>
</organism>
<keyword evidence="4" id="KW-0269">Exonuclease</keyword>
<dbReference type="Gene3D" id="3.40.1140.10">
    <property type="match status" value="1"/>
</dbReference>
<keyword evidence="4" id="KW-0540">Nuclease</keyword>
<proteinExistence type="predicted"/>
<feature type="coiled-coil region" evidence="1">
    <location>
        <begin position="382"/>
        <end position="409"/>
    </location>
</feature>
<feature type="region of interest" description="Disordered" evidence="2">
    <location>
        <begin position="792"/>
        <end position="869"/>
    </location>
</feature>
<dbReference type="Gene3D" id="3.40.50.300">
    <property type="entry name" value="P-loop containing nucleotide triphosphate hydrolases"/>
    <property type="match status" value="1"/>
</dbReference>
<keyword evidence="4" id="KW-0378">Hydrolase</keyword>
<feature type="compositionally biased region" description="Basic and acidic residues" evidence="2">
    <location>
        <begin position="792"/>
        <end position="818"/>
    </location>
</feature>
<feature type="region of interest" description="Disordered" evidence="2">
    <location>
        <begin position="495"/>
        <end position="522"/>
    </location>
</feature>
<dbReference type="RefSeq" id="WP_090491498.1">
    <property type="nucleotide sequence ID" value="NZ_BJVY01000002.1"/>
</dbReference>
<reference evidence="3 6" key="2">
    <citation type="submission" date="2019-07" db="EMBL/GenBank/DDBJ databases">
        <title>Whole genome shotgun sequence of Myxococcus virescens NBRC 100334.</title>
        <authorList>
            <person name="Hosoyama A."/>
            <person name="Uohara A."/>
            <person name="Ohji S."/>
            <person name="Ichikawa N."/>
        </authorList>
    </citation>
    <scope>NUCLEOTIDE SEQUENCE [LARGE SCALE GENOMIC DNA]</scope>
    <source>
        <strain evidence="3 6">NBRC 100334</strain>
    </source>
</reference>
<evidence type="ECO:0000256" key="1">
    <source>
        <dbReference type="SAM" id="Coils"/>
    </source>
</evidence>
<dbReference type="EMBL" id="BJVY01000002">
    <property type="protein sequence ID" value="GEL68675.1"/>
    <property type="molecule type" value="Genomic_DNA"/>
</dbReference>
<dbReference type="Proteomes" id="UP000198717">
    <property type="component" value="Unassembled WGS sequence"/>
</dbReference>
<name>A0A511H581_9BACT</name>
<keyword evidence="5" id="KW-1185">Reference proteome</keyword>
<comment type="caution">
    <text evidence="3">The sequence shown here is derived from an EMBL/GenBank/DDBJ whole genome shotgun (WGS) entry which is preliminary data.</text>
</comment>
<evidence type="ECO:0000313" key="5">
    <source>
        <dbReference type="Proteomes" id="UP000198717"/>
    </source>
</evidence>
<evidence type="ECO:0000313" key="6">
    <source>
        <dbReference type="Proteomes" id="UP000321224"/>
    </source>
</evidence>
<keyword evidence="1" id="KW-0175">Coiled coil</keyword>
<dbReference type="Proteomes" id="UP000321224">
    <property type="component" value="Unassembled WGS sequence"/>
</dbReference>
<evidence type="ECO:0000313" key="4">
    <source>
        <dbReference type="EMBL" id="SDE49714.1"/>
    </source>
</evidence>
<dbReference type="GO" id="GO:0004527">
    <property type="term" value="F:exonuclease activity"/>
    <property type="evidence" value="ECO:0007669"/>
    <property type="project" value="UniProtKB-KW"/>
</dbReference>
<reference evidence="4 5" key="1">
    <citation type="submission" date="2016-10" db="EMBL/GenBank/DDBJ databases">
        <authorList>
            <person name="Varghese N."/>
            <person name="Submissions S."/>
        </authorList>
    </citation>
    <scope>NUCLEOTIDE SEQUENCE [LARGE SCALE GENOMIC DNA]</scope>
    <source>
        <strain evidence="4 5">DSM 2260</strain>
    </source>
</reference>
<feature type="compositionally biased region" description="Basic and acidic residues" evidence="2">
    <location>
        <begin position="495"/>
        <end position="519"/>
    </location>
</feature>
<evidence type="ECO:0000313" key="3">
    <source>
        <dbReference type="EMBL" id="GEL68675.1"/>
    </source>
</evidence>
<gene>
    <name evidence="3" type="ORF">MVI01_04590</name>
    <name evidence="4" type="ORF">SAMN04488504_107292</name>
</gene>
<feature type="coiled-coil region" evidence="1">
    <location>
        <begin position="909"/>
        <end position="952"/>
    </location>
</feature>
<protein>
    <submittedName>
        <fullName evidence="4">Exonuclease SbcCD, C subunit</fullName>
    </submittedName>
</protein>
<sequence>MSNPRANIELALMDPPAPQAGSAERFEKRWRLVGAGLSNVWRFGDLELPAASGRLLLRGQNGTGKTTALEALWPYLLDLNAARLAAGKARSTSLSSLMREGASGKRRHGHAWFTVSGPGEGTWSFGVRLQYSEGASPPVKVLPFAVPGRPLHELKLHGAGRTPLTTEQFQEALTQLGGQVFERPQDYVAHLATRLFTTPNASELETLGGRLRQIRNPSLLGEVSPQGAADALRESLPGVSEDVIIATAEALAESDATREAFTRDKEAAELLEKFRDDWSAHAAGVVSNSHASAKAAALNVRERQKAVDVRAAELKAAQATIVEARKNHEDLVAEVTRLDAELAGLRNLPAYKEAGRLGDLQKTYNAQLHAATAKAAVMCETARSAKERGESLRRELDNIIEDLDDCMRQVTEVDPSAGPPGLLLWCTTQPRAHLRAGEVSADPGPELVLHGTPKGMHDTALAWRQRADEHAHRAEAAALTLVDHKQVEAIEARSVKAAQAEKEATVRADSESARARRAEGTATDEAGKLLAALSSWFQLNHQLTQRGEGAEDAWTSRDVTDLAGAEPGQVLARADAWAAMALVRAASQAANLRNRSEQARQTAQMLREEAGHLQAEAAELRAGGRLALPRPGWAGPGDDGIALGAALDWQSTFDGARDRDLLEAALAASGLLGASLGETGASTHLWCVDAHGPVVSSNLSEALTVDAEHSLASTATAVLARIRLAPSALDVPSDEDTPGLIVGRDGTFRTGGLSGRVPGAIDPALLPTASHVGARQRLNAALQRAEQLTERASKLEQEAKEHDAEAVRLSKEAEDVAARGRSFPSRGTLQNAEASRAEAARAAREAQDAAEAARTQADQRRAEAQRAQAEWVDRTRARGLPIELPQLMKMRDQGSTTAEQLRRAARALAERLAIRLERVRVEHDRLETTRTLEQVEAEARAARQIAMETETELRVIHETSGAEIADVLARYDAAEKLAKEKKAAVEPASSAQITAERAEAAARERLKTAQGELEAAKPMEAEQLRALRTLLEVPGVADAVLEGDPPADVFQLLAQLEARLASKKTITRKTLRERADEARARLAGIWSIDPGEDHGELITYSLSHRDSLFTPPQAAAHATSLRQQAEKALAIAEEKALREFVIGRLPGAISTAWTRLHDWLVEVNGKMRSAAASSGVGVQVRMPLRDDLPPASRTVYELSCKVSDAQRSSEQQKQLREALQALLAAAPGDTMQSRVAAAIDVREWVEVHYEVTRPGGKTQRWSSRTGLSGGERRLVVLAPMLAAVAAAYDRFGEKALRLVALDEVPAEVDENGREGLARYIAELDLDLVCTSYLWDGCPGAWDGIDAYDLEAAPDSTVVAFPMLIRGLLPLPEVPPPPVHEGSRESGVPGEVR</sequence>
<accession>A0A511H581</accession>
<feature type="compositionally biased region" description="Basic and acidic residues" evidence="2">
    <location>
        <begin position="835"/>
        <end position="847"/>
    </location>
</feature>
<dbReference type="EMBL" id="FNAJ01000007">
    <property type="protein sequence ID" value="SDE49714.1"/>
    <property type="molecule type" value="Genomic_DNA"/>
</dbReference>
<dbReference type="InterPro" id="IPR027417">
    <property type="entry name" value="P-loop_NTPase"/>
</dbReference>